<accession>A0A1C2JAA3</accession>
<evidence type="ECO:0000313" key="1">
    <source>
        <dbReference type="EMBL" id="OCX75537.1"/>
    </source>
</evidence>
<proteinExistence type="predicted"/>
<dbReference type="RefSeq" id="WP_065974044.1">
    <property type="nucleotide sequence ID" value="NZ_LWRY01000012.1"/>
</dbReference>
<dbReference type="OrthoDB" id="9992686at2"/>
<protein>
    <submittedName>
        <fullName evidence="1">Uncharacterized protein</fullName>
    </submittedName>
</protein>
<comment type="caution">
    <text evidence="1">The sequence shown here is derived from an EMBL/GenBank/DDBJ whole genome shotgun (WGS) entry which is preliminary data.</text>
</comment>
<gene>
    <name evidence="1" type="ORF">A6M23_01970</name>
</gene>
<dbReference type="EMBL" id="LWRY01000012">
    <property type="protein sequence ID" value="OCX75537.1"/>
    <property type="molecule type" value="Genomic_DNA"/>
</dbReference>
<organism evidence="1 2">
    <name type="scientific">Acidithiobacillus thiooxidans</name>
    <name type="common">Thiobacillus thiooxidans</name>
    <dbReference type="NCBI Taxonomy" id="930"/>
    <lineage>
        <taxon>Bacteria</taxon>
        <taxon>Pseudomonadati</taxon>
        <taxon>Pseudomonadota</taxon>
        <taxon>Acidithiobacillia</taxon>
        <taxon>Acidithiobacillales</taxon>
        <taxon>Acidithiobacillaceae</taxon>
        <taxon>Acidithiobacillus</taxon>
    </lineage>
</organism>
<name>A0A1C2JAA3_ACITH</name>
<sequence>MNGAIQMTADRDTLIASLAIAQDLILTMDSSAISPDDQQIVMAAKLIQEAIARKACASNAHTPDFRYSQVQAADMVSEAKGLKRDTFRANKPWIFLEQKGRGEGIGFETRGPRSRMYSQDSVDYLIAHWDRTRWAMG</sequence>
<evidence type="ECO:0000313" key="2">
    <source>
        <dbReference type="Proteomes" id="UP000095008"/>
    </source>
</evidence>
<dbReference type="Proteomes" id="UP000095008">
    <property type="component" value="Unassembled WGS sequence"/>
</dbReference>
<keyword evidence="2" id="KW-1185">Reference proteome</keyword>
<reference evidence="1" key="1">
    <citation type="journal article" date="2016" name="Int. J. Mol. Sci.">
        <title>Comparative genomics of the extreme acidophile Acidithiobacillus thiooxidans reveals intraspecific divergence and niche adaptation.</title>
        <authorList>
            <person name="Zhang X."/>
            <person name="Feng X."/>
            <person name="Tao J."/>
            <person name="Ma L."/>
            <person name="Xiao Y."/>
            <person name="Liang Y."/>
            <person name="Liu X."/>
            <person name="Yin H."/>
        </authorList>
    </citation>
    <scope>NUCLEOTIDE SEQUENCE [LARGE SCALE GENOMIC DNA]</scope>
    <source>
        <strain evidence="1">DXS-W</strain>
    </source>
</reference>
<dbReference type="AlphaFoldDB" id="A0A1C2JAA3"/>